<dbReference type="InParanoid" id="A0A0G4EYP3"/>
<gene>
    <name evidence="2" type="ORF">Vbra_13963</name>
</gene>
<protein>
    <submittedName>
        <fullName evidence="2">Uncharacterized protein</fullName>
    </submittedName>
</protein>
<proteinExistence type="predicted"/>
<keyword evidence="3" id="KW-1185">Reference proteome</keyword>
<evidence type="ECO:0000256" key="1">
    <source>
        <dbReference type="SAM" id="MobiDB-lite"/>
    </source>
</evidence>
<reference evidence="2 3" key="1">
    <citation type="submission" date="2014-11" db="EMBL/GenBank/DDBJ databases">
        <authorList>
            <person name="Zhu J."/>
            <person name="Qi W."/>
            <person name="Song R."/>
        </authorList>
    </citation>
    <scope>NUCLEOTIDE SEQUENCE [LARGE SCALE GENOMIC DNA]</scope>
</reference>
<organism evidence="2 3">
    <name type="scientific">Vitrella brassicaformis (strain CCMP3155)</name>
    <dbReference type="NCBI Taxonomy" id="1169540"/>
    <lineage>
        <taxon>Eukaryota</taxon>
        <taxon>Sar</taxon>
        <taxon>Alveolata</taxon>
        <taxon>Colpodellida</taxon>
        <taxon>Vitrellaceae</taxon>
        <taxon>Vitrella</taxon>
    </lineage>
</organism>
<feature type="compositionally biased region" description="Basic residues" evidence="1">
    <location>
        <begin position="22"/>
        <end position="31"/>
    </location>
</feature>
<dbReference type="PhylomeDB" id="A0A0G4EYP3"/>
<feature type="compositionally biased region" description="Basic and acidic residues" evidence="1">
    <location>
        <begin position="63"/>
        <end position="72"/>
    </location>
</feature>
<dbReference type="AlphaFoldDB" id="A0A0G4EYP3"/>
<name>A0A0G4EYP3_VITBC</name>
<sequence length="597" mass="66259">MKTVSQNHRSAAMEDLADVKKRRKLFVKSSHKPQMSSAADPSKQHRVAGQPAAGKGSSALSKPNDEKSHRSELSVYSGEFQEQLEVIQSFQTQLSCFDTQMAISEQLFKCTTAPHLPCGSSMWAAMTTKVSELSTALNDLTTAVSSLPCSTGKRTALSSNAPTAVPIDVYRDVFLPFLSVEDAVCLARRTSKNYGTGVVNETFLERRIDNNLQQHELVGTVDVDRQYGTQGDGGGGSLTRFEYFGKVAYVVEQGEGEWAKMGQLLRLADNHGMIDRNAQDTDDVNEEELIRRAGVAVDHLELPRDFFDALFGDLSPNETSAPQPAQTLPVIITPNWISSKLPTKASFLRVQLSSRTVRHLPLTLAIHRTVGYYIIGCSLDLNPDPWGLGWRVPRAFRNEVVYEMGHSRFCIVREDQLPPKHRFRLHYEKSDPVIRRWDRYVDWDEMEYNGESLPDDVMHIVSSYSSAAIRTILPTSPRYVCDVHVGARDDDYRSLFTSSTVDGCVVGEWRDEVGGDGAEQHVVVLCGHRQGESNAAHLHLSDGRVALYTTEEAVQGASGFDSCYPVTAPSVRRVLSRFGGLAKQMVDRIEESLAEGK</sequence>
<dbReference type="VEuPathDB" id="CryptoDB:Vbra_13963"/>
<dbReference type="EMBL" id="CDMY01000344">
    <property type="protein sequence ID" value="CEM03575.1"/>
    <property type="molecule type" value="Genomic_DNA"/>
</dbReference>
<evidence type="ECO:0000313" key="2">
    <source>
        <dbReference type="EMBL" id="CEM03575.1"/>
    </source>
</evidence>
<accession>A0A0G4EYP3</accession>
<dbReference type="Proteomes" id="UP000041254">
    <property type="component" value="Unassembled WGS sequence"/>
</dbReference>
<evidence type="ECO:0000313" key="3">
    <source>
        <dbReference type="Proteomes" id="UP000041254"/>
    </source>
</evidence>
<feature type="region of interest" description="Disordered" evidence="1">
    <location>
        <begin position="22"/>
        <end position="74"/>
    </location>
</feature>